<feature type="domain" description="HTH marR-type" evidence="3">
    <location>
        <begin position="1"/>
        <end position="141"/>
    </location>
</feature>
<dbReference type="GO" id="GO:0016747">
    <property type="term" value="F:acyltransferase activity, transferring groups other than amino-acyl groups"/>
    <property type="evidence" value="ECO:0007669"/>
    <property type="project" value="InterPro"/>
</dbReference>
<dbReference type="Proteomes" id="UP000294664">
    <property type="component" value="Unassembled WGS sequence"/>
</dbReference>
<feature type="domain" description="N-acetyltransferase" evidence="4">
    <location>
        <begin position="150"/>
        <end position="298"/>
    </location>
</feature>
<dbReference type="InterPro" id="IPR036388">
    <property type="entry name" value="WH-like_DNA-bd_sf"/>
</dbReference>
<gene>
    <name evidence="5" type="ORF">EDC64_110177</name>
</gene>
<protein>
    <submittedName>
        <fullName evidence="5">MarR family transcriptional regulator with acetyltransferase activity</fullName>
    </submittedName>
</protein>
<dbReference type="Pfam" id="PF00583">
    <property type="entry name" value="Acetyltransf_1"/>
    <property type="match status" value="1"/>
</dbReference>
<name>A0A4R3LS24_9HYPH</name>
<evidence type="ECO:0000256" key="2">
    <source>
        <dbReference type="ARBA" id="ARBA00023315"/>
    </source>
</evidence>
<dbReference type="InterPro" id="IPR000835">
    <property type="entry name" value="HTH_MarR-typ"/>
</dbReference>
<keyword evidence="6" id="KW-1185">Reference proteome</keyword>
<dbReference type="OrthoDB" id="273614at2"/>
<dbReference type="PROSITE" id="PS50995">
    <property type="entry name" value="HTH_MARR_2"/>
    <property type="match status" value="1"/>
</dbReference>
<dbReference type="InterPro" id="IPR050832">
    <property type="entry name" value="Bact_Acetyltransf"/>
</dbReference>
<dbReference type="AlphaFoldDB" id="A0A4R3LS24"/>
<reference evidence="5 6" key="1">
    <citation type="submission" date="2019-03" db="EMBL/GenBank/DDBJ databases">
        <title>Genomic Encyclopedia of Type Strains, Phase IV (KMG-IV): sequencing the most valuable type-strain genomes for metagenomic binning, comparative biology and taxonomic classification.</title>
        <authorList>
            <person name="Goeker M."/>
        </authorList>
    </citation>
    <scope>NUCLEOTIDE SEQUENCE [LARGE SCALE GENOMIC DNA]</scope>
    <source>
        <strain evidence="5 6">DSM 9035</strain>
    </source>
</reference>
<organism evidence="5 6">
    <name type="scientific">Aquabacter spiritensis</name>
    <dbReference type="NCBI Taxonomy" id="933073"/>
    <lineage>
        <taxon>Bacteria</taxon>
        <taxon>Pseudomonadati</taxon>
        <taxon>Pseudomonadota</taxon>
        <taxon>Alphaproteobacteria</taxon>
        <taxon>Hyphomicrobiales</taxon>
        <taxon>Xanthobacteraceae</taxon>
        <taxon>Aquabacter</taxon>
    </lineage>
</organism>
<accession>A0A4R3LS24</accession>
<evidence type="ECO:0000313" key="6">
    <source>
        <dbReference type="Proteomes" id="UP000294664"/>
    </source>
</evidence>
<dbReference type="EMBL" id="SMAI01000010">
    <property type="protein sequence ID" value="TCT03312.1"/>
    <property type="molecule type" value="Genomic_DNA"/>
</dbReference>
<dbReference type="Pfam" id="PF12802">
    <property type="entry name" value="MarR_2"/>
    <property type="match status" value="1"/>
</dbReference>
<keyword evidence="1 5" id="KW-0808">Transferase</keyword>
<keyword evidence="2" id="KW-0012">Acyltransferase</keyword>
<dbReference type="Gene3D" id="3.40.630.30">
    <property type="match status" value="1"/>
</dbReference>
<dbReference type="PANTHER" id="PTHR43877:SF2">
    <property type="entry name" value="AMINOALKYLPHOSPHONATE N-ACETYLTRANSFERASE-RELATED"/>
    <property type="match status" value="1"/>
</dbReference>
<evidence type="ECO:0000256" key="1">
    <source>
        <dbReference type="ARBA" id="ARBA00022679"/>
    </source>
</evidence>
<dbReference type="SUPFAM" id="SSF55729">
    <property type="entry name" value="Acyl-CoA N-acyltransferases (Nat)"/>
    <property type="match status" value="1"/>
</dbReference>
<dbReference type="Gene3D" id="1.10.10.10">
    <property type="entry name" value="Winged helix-like DNA-binding domain superfamily/Winged helix DNA-binding domain"/>
    <property type="match status" value="1"/>
</dbReference>
<evidence type="ECO:0000313" key="5">
    <source>
        <dbReference type="EMBL" id="TCT03312.1"/>
    </source>
</evidence>
<evidence type="ECO:0000259" key="4">
    <source>
        <dbReference type="PROSITE" id="PS51186"/>
    </source>
</evidence>
<dbReference type="RefSeq" id="WP_132033163.1">
    <property type="nucleotide sequence ID" value="NZ_SMAI01000010.1"/>
</dbReference>
<comment type="caution">
    <text evidence="5">The sequence shown here is derived from an EMBL/GenBank/DDBJ whole genome shotgun (WGS) entry which is preliminary data.</text>
</comment>
<dbReference type="InterPro" id="IPR000182">
    <property type="entry name" value="GNAT_dom"/>
</dbReference>
<dbReference type="InterPro" id="IPR036390">
    <property type="entry name" value="WH_DNA-bd_sf"/>
</dbReference>
<dbReference type="PANTHER" id="PTHR43877">
    <property type="entry name" value="AMINOALKYLPHOSPHONATE N-ACETYLTRANSFERASE-RELATED-RELATED"/>
    <property type="match status" value="1"/>
</dbReference>
<dbReference type="PROSITE" id="PS51186">
    <property type="entry name" value="GNAT"/>
    <property type="match status" value="1"/>
</dbReference>
<dbReference type="SUPFAM" id="SSF46785">
    <property type="entry name" value="Winged helix' DNA-binding domain"/>
    <property type="match status" value="1"/>
</dbReference>
<sequence length="298" mass="32741">MDAPPIPPSQIQDVRRFNRLVTRRAGALEDSYLARGRPLGAARLLFEIGGAGADLRELRARLGLDSAYLSRLLRTLERQGLVTLETPPGDARRRRALLTPEGLAERAVYDALSDRLAGSMLTPLDERQRARLLAAMGEVERLIRAACVTVALEPADGPDAQACLLAYYRDLDARFEGGFDVAQANPLPEADIRPPRGAFAVARLDGVAVGCGALKRAAPEIGEIKRMWTAPQARGLGIARRLLRLLEATARAGGCTRVRLDTNRALPEAQAFYRAENYRPAAPFNRDPYADFWFEKDL</sequence>
<dbReference type="CDD" id="cd04301">
    <property type="entry name" value="NAT_SF"/>
    <property type="match status" value="1"/>
</dbReference>
<proteinExistence type="predicted"/>
<dbReference type="InterPro" id="IPR016181">
    <property type="entry name" value="Acyl_CoA_acyltransferase"/>
</dbReference>
<evidence type="ECO:0000259" key="3">
    <source>
        <dbReference type="PROSITE" id="PS50995"/>
    </source>
</evidence>
<dbReference type="GO" id="GO:0003700">
    <property type="term" value="F:DNA-binding transcription factor activity"/>
    <property type="evidence" value="ECO:0007669"/>
    <property type="project" value="InterPro"/>
</dbReference>